<feature type="transmembrane region" description="Helical" evidence="1">
    <location>
        <begin position="303"/>
        <end position="321"/>
    </location>
</feature>
<keyword evidence="1" id="KW-0812">Transmembrane</keyword>
<feature type="transmembrane region" description="Helical" evidence="1">
    <location>
        <begin position="279"/>
        <end position="297"/>
    </location>
</feature>
<evidence type="ECO:0000313" key="2">
    <source>
        <dbReference type="EMBL" id="PZG18137.1"/>
    </source>
</evidence>
<keyword evidence="1" id="KW-1133">Transmembrane helix</keyword>
<dbReference type="EMBL" id="POTY01000076">
    <property type="protein sequence ID" value="PZG18137.1"/>
    <property type="molecule type" value="Genomic_DNA"/>
</dbReference>
<feature type="transmembrane region" description="Helical" evidence="1">
    <location>
        <begin position="103"/>
        <end position="126"/>
    </location>
</feature>
<evidence type="ECO:0000256" key="1">
    <source>
        <dbReference type="SAM" id="Phobius"/>
    </source>
</evidence>
<reference evidence="2 3" key="1">
    <citation type="submission" date="2018-01" db="EMBL/GenBank/DDBJ databases">
        <title>Draft genome sequence of Jishengella sp. NA12.</title>
        <authorList>
            <person name="Sahin N."/>
            <person name="Ay H."/>
            <person name="Saygin H."/>
        </authorList>
    </citation>
    <scope>NUCLEOTIDE SEQUENCE [LARGE SCALE GENOMIC DNA]</scope>
    <source>
        <strain evidence="2 3">NA12</strain>
    </source>
</reference>
<protein>
    <submittedName>
        <fullName evidence="2">Uncharacterized protein</fullName>
    </submittedName>
</protein>
<dbReference type="OrthoDB" id="161151at2"/>
<evidence type="ECO:0000313" key="3">
    <source>
        <dbReference type="Proteomes" id="UP000248924"/>
    </source>
</evidence>
<feature type="transmembrane region" description="Helical" evidence="1">
    <location>
        <begin position="76"/>
        <end position="97"/>
    </location>
</feature>
<feature type="transmembrane region" description="Helical" evidence="1">
    <location>
        <begin position="46"/>
        <end position="69"/>
    </location>
</feature>
<dbReference type="AlphaFoldDB" id="A0A2W2F963"/>
<organism evidence="2 3">
    <name type="scientific">Micromonospora craterilacus</name>
    <dbReference type="NCBI Taxonomy" id="1655439"/>
    <lineage>
        <taxon>Bacteria</taxon>
        <taxon>Bacillati</taxon>
        <taxon>Actinomycetota</taxon>
        <taxon>Actinomycetes</taxon>
        <taxon>Micromonosporales</taxon>
        <taxon>Micromonosporaceae</taxon>
        <taxon>Micromonospora</taxon>
    </lineage>
</organism>
<name>A0A2W2F963_9ACTN</name>
<dbReference type="Proteomes" id="UP000248924">
    <property type="component" value="Unassembled WGS sequence"/>
</dbReference>
<comment type="caution">
    <text evidence="2">The sequence shown here is derived from an EMBL/GenBank/DDBJ whole genome shotgun (WGS) entry which is preliminary data.</text>
</comment>
<gene>
    <name evidence="2" type="ORF">C1I95_14235</name>
</gene>
<accession>A0A2W2F963</accession>
<feature type="transmembrane region" description="Helical" evidence="1">
    <location>
        <begin position="252"/>
        <end position="272"/>
    </location>
</feature>
<keyword evidence="1" id="KW-0472">Membrane</keyword>
<feature type="transmembrane region" description="Helical" evidence="1">
    <location>
        <begin position="213"/>
        <end position="232"/>
    </location>
</feature>
<sequence length="336" mass="36071">MRPSGLVRTGSATRYLQAFVFSGIGAVLLTRAYLEMAGYPRIGGGGFHIAHVLWGGLLMMLGLGIELVFLGRAARMWAAVLGGIGFGLFIDEVGKFITADNDYFYRPAAGIIYLIFAVLVVITHSLRGRTDASPRERTADAVDQALVGVTSGLTAEQRTAAMRLVQGSRSTVDLAVVQLLAAVPEQTSPWIARWRTLVGYPRAALAWLAARRWLIIVVAGYLVAQPVLTLLGATLEGVTGGLAHGRELGADIAVIGAAVFTGLLSIWGAVLLRRNPYRALRLFHVALLADLLVGQVFKFTVNQFAAVSALAVDLLLLWVVAAQTRRLRRTDASAPR</sequence>
<proteinExistence type="predicted"/>
<keyword evidence="3" id="KW-1185">Reference proteome</keyword>
<feature type="transmembrane region" description="Helical" evidence="1">
    <location>
        <begin position="12"/>
        <end position="34"/>
    </location>
</feature>